<dbReference type="Pfam" id="PF14247">
    <property type="entry name" value="DUF4344"/>
    <property type="match status" value="1"/>
</dbReference>
<organism evidence="2 3">
    <name type="scientific">Nonomuraea longispora</name>
    <dbReference type="NCBI Taxonomy" id="1848320"/>
    <lineage>
        <taxon>Bacteria</taxon>
        <taxon>Bacillati</taxon>
        <taxon>Actinomycetota</taxon>
        <taxon>Actinomycetes</taxon>
        <taxon>Streptosporangiales</taxon>
        <taxon>Streptosporangiaceae</taxon>
        <taxon>Nonomuraea</taxon>
    </lineage>
</organism>
<name>A0A4R4N8H5_9ACTN</name>
<dbReference type="OrthoDB" id="935695at2"/>
<feature type="region of interest" description="Disordered" evidence="1">
    <location>
        <begin position="1"/>
        <end position="94"/>
    </location>
</feature>
<evidence type="ECO:0000256" key="1">
    <source>
        <dbReference type="SAM" id="MobiDB-lite"/>
    </source>
</evidence>
<reference evidence="2 3" key="1">
    <citation type="submission" date="2019-02" db="EMBL/GenBank/DDBJ databases">
        <title>Draft genome sequences of novel Actinobacteria.</title>
        <authorList>
            <person name="Sahin N."/>
            <person name="Ay H."/>
            <person name="Saygin H."/>
        </authorList>
    </citation>
    <scope>NUCLEOTIDE SEQUENCE [LARGE SCALE GENOMIC DNA]</scope>
    <source>
        <strain evidence="2 3">KC201</strain>
    </source>
</reference>
<evidence type="ECO:0000313" key="2">
    <source>
        <dbReference type="EMBL" id="TDC05135.1"/>
    </source>
</evidence>
<dbReference type="EMBL" id="SMJZ01000075">
    <property type="protein sequence ID" value="TDC05135.1"/>
    <property type="molecule type" value="Genomic_DNA"/>
</dbReference>
<dbReference type="Proteomes" id="UP000295157">
    <property type="component" value="Unassembled WGS sequence"/>
</dbReference>
<accession>A0A4R4N8H5</accession>
<protein>
    <recommendedName>
        <fullName evidence="4">Metallopeptidase</fullName>
    </recommendedName>
</protein>
<comment type="caution">
    <text evidence="2">The sequence shown here is derived from an EMBL/GenBank/DDBJ whole genome shotgun (WGS) entry which is preliminary data.</text>
</comment>
<dbReference type="InterPro" id="IPR025644">
    <property type="entry name" value="DUF4344"/>
</dbReference>
<feature type="compositionally biased region" description="Low complexity" evidence="1">
    <location>
        <begin position="1"/>
        <end position="70"/>
    </location>
</feature>
<keyword evidence="3" id="KW-1185">Reference proteome</keyword>
<evidence type="ECO:0000313" key="3">
    <source>
        <dbReference type="Proteomes" id="UP000295157"/>
    </source>
</evidence>
<proteinExistence type="predicted"/>
<gene>
    <name evidence="2" type="ORF">E1267_20505</name>
</gene>
<evidence type="ECO:0008006" key="4">
    <source>
        <dbReference type="Google" id="ProtNLM"/>
    </source>
</evidence>
<sequence length="360" mass="37192">MTATGRASAASGSASTTAPAVPAPGSGSTRPKPAGAASSTARRAPTAAAASRPSTAVTASSSRPRAARTTCGSTAGVASPTTAGPVPSEGAGPAAFRIRSRSEVYRSRECRMDYPIALIDPRRSRRMPHPLIALVLSMTSTLGTAPSAEVSVRYELAGSPRAEQARKLLRDSDALKTKIKVPQPVKVVAKDCGSPEALWDHAERRITICYQLVDEVRRTMKGIAETEEVGSGAASARMDGALSVVFHHQLGHALTTLNGMRDSEGQADQFAALTLAADAPKRVVPAAEARHLLAGHTGVDHLSGPTESATFACLLYGSDPVKHAEIAKGGWVPAERAPSCADEYARVNTALGSMAVKAGG</sequence>
<dbReference type="AlphaFoldDB" id="A0A4R4N8H5"/>